<keyword evidence="2" id="KW-0472">Membrane</keyword>
<feature type="domain" description="Plastocyanin-like" evidence="3">
    <location>
        <begin position="802"/>
        <end position="893"/>
    </location>
</feature>
<evidence type="ECO:0000256" key="2">
    <source>
        <dbReference type="SAM" id="Phobius"/>
    </source>
</evidence>
<evidence type="ECO:0000313" key="5">
    <source>
        <dbReference type="Proteomes" id="UP000516786"/>
    </source>
</evidence>
<dbReference type="InterPro" id="IPR011706">
    <property type="entry name" value="Cu-oxidase_C"/>
</dbReference>
<evidence type="ECO:0000256" key="1">
    <source>
        <dbReference type="SAM" id="MobiDB-lite"/>
    </source>
</evidence>
<dbReference type="AlphaFoldDB" id="A0ABD7B7M4"/>
<protein>
    <submittedName>
        <fullName evidence="4">Multicopper oxidase domain-containing protein</fullName>
    </submittedName>
</protein>
<dbReference type="Pfam" id="PF07731">
    <property type="entry name" value="Cu-oxidase_2"/>
    <property type="match status" value="1"/>
</dbReference>
<dbReference type="InterPro" id="IPR008972">
    <property type="entry name" value="Cupredoxin"/>
</dbReference>
<keyword evidence="2" id="KW-0812">Transmembrane</keyword>
<dbReference type="PANTHER" id="PTHR48267">
    <property type="entry name" value="CUPREDOXIN SUPERFAMILY PROTEIN"/>
    <property type="match status" value="1"/>
</dbReference>
<organism evidence="4 5">
    <name type="scientific">Pseudomonas putida</name>
    <name type="common">Arthrobacter siderocapsulatus</name>
    <dbReference type="NCBI Taxonomy" id="303"/>
    <lineage>
        <taxon>Bacteria</taxon>
        <taxon>Pseudomonadati</taxon>
        <taxon>Pseudomonadota</taxon>
        <taxon>Gammaproteobacteria</taxon>
        <taxon>Pseudomonadales</taxon>
        <taxon>Pseudomonadaceae</taxon>
        <taxon>Pseudomonas</taxon>
    </lineage>
</organism>
<dbReference type="RefSeq" id="WP_095115366.1">
    <property type="nucleotide sequence ID" value="NZ_CP061723.1"/>
</dbReference>
<evidence type="ECO:0000313" key="4">
    <source>
        <dbReference type="EMBL" id="QOC95568.1"/>
    </source>
</evidence>
<dbReference type="Proteomes" id="UP000516786">
    <property type="component" value="Chromosome"/>
</dbReference>
<reference evidence="4 5" key="1">
    <citation type="submission" date="2020-09" db="EMBL/GenBank/DDBJ databases">
        <title>Co-existence of a novel multidrug-resistance efflux pump with carbapenem resistance gene blaVIM-2 in one megaplasmid in Pseudomonas putida.</title>
        <authorList>
            <person name="Peng K."/>
            <person name="Li R."/>
        </authorList>
    </citation>
    <scope>NUCLEOTIDE SEQUENCE [LARGE SCALE GENOMIC DNA]</scope>
    <source>
        <strain evidence="4 5">ZXPA-20</strain>
    </source>
</reference>
<dbReference type="Gene3D" id="2.60.40.420">
    <property type="entry name" value="Cupredoxins - blue copper proteins"/>
    <property type="match status" value="3"/>
</dbReference>
<dbReference type="SUPFAM" id="SSF49503">
    <property type="entry name" value="Cupredoxins"/>
    <property type="match status" value="2"/>
</dbReference>
<dbReference type="CDD" id="cd13866">
    <property type="entry name" value="CuRO_2_BOD"/>
    <property type="match status" value="1"/>
</dbReference>
<feature type="region of interest" description="Disordered" evidence="1">
    <location>
        <begin position="925"/>
        <end position="990"/>
    </location>
</feature>
<accession>A0ABD7B7M4</accession>
<evidence type="ECO:0000259" key="3">
    <source>
        <dbReference type="Pfam" id="PF07731"/>
    </source>
</evidence>
<feature type="compositionally biased region" description="Polar residues" evidence="1">
    <location>
        <begin position="975"/>
        <end position="990"/>
    </location>
</feature>
<gene>
    <name evidence="4" type="ORF">ID616_15770</name>
</gene>
<name>A0ABD7B7M4_PSEPU</name>
<proteinExistence type="predicted"/>
<dbReference type="EMBL" id="CP061723">
    <property type="protein sequence ID" value="QOC95568.1"/>
    <property type="molecule type" value="Genomic_DNA"/>
</dbReference>
<dbReference type="PANTHER" id="PTHR48267:SF1">
    <property type="entry name" value="BILIRUBIN OXIDASE"/>
    <property type="match status" value="1"/>
</dbReference>
<dbReference type="Pfam" id="PF17963">
    <property type="entry name" value="Big_9"/>
    <property type="match status" value="1"/>
</dbReference>
<sequence>MKTHAVIHPVRYAFQLSSVTALMVSLGLITVMASPLDDNSQPPPTDPSAYTEQPADPTPALLNLSTLPEANEGALELVDGAHGDRDTVRIDNVLPPALQTSDRYPTNGKPSPLFGAQPFTQQLLLFEEFGPEKLDPTTPAPAPELTFPVPTLGAAPAQDPNVVARSGPSGTALEAFLKQPGLYPYPSQYANVLDRNPWKAQIEMFLNRQPVGSPAEGRPPGKAWSHQRWNEFYPQAAFKTAQAGARINLGLRDRKQLHNYASGEFAPGGLYYQTSDIPTTLGTTKGIDTRFHPNMPLQNHKSLWTFDGTFPPKLLMVRYGQPILMRHYNALPIDPSANGGFGLHTISTHEHNGHSPAESDGFANAYFFPGQYYDYRWPVQLAGYDTINTRAQDPRAAFPCSPGETLFVNDGTPGLKACQNGSIKIRGDWRETMSTHWFHDHMMDFTAQNVYKGNAVMMNYYSALDRGNEALQDGVNLRFPSGSGMPWGNRDYDVNLVIADKAWDANGQLWFNPFNTDGFLGDQILVNWQYQPRLKVRARSYRFRILNGSVSRYFKFAVVREIAGTSGEFKGPSGSNLSYARVPFHMIANDGNIMEHAVPFDGTMDLNGDGNLQDNHGILPLQGIAERYDIIINFAKNGIKAGDKLYFVNLEEHRTGKGPEGTISLADVLSEKYKAVIKQTNKGPQWDKGDPAVGKFLQLLVQPYTGQDLSMDPVAYEPAKPGKAAGLKMLPLPIDRNAATDQARLKDARHRAFIFGRSDGTDTSPWTIKTDGGFGYSMDPRRISAAPQLANQSTDGGFSGDGTLEVWKIVNGGNGWSHPVHVHFEEGVILSRDGKAPPEWEKWARKDVYRIGPEADSSGEVEMAIRFREFAGTYMEHCHNTQHEDSSMLLRWDIEHPGQFQVMPTPLPGWDGVQYMASVGLPTFRTKGHDDTDDPANKPPVAANDSAATTAGKPITLNVLANDSDPDGNVPLTVTGLTQPDSGQGTVSTDGTLVNYTPPATFATPFTASFNYTARDAKGAESLTPATVSIAVTAAAAVDQIQVSSATVQVRSGNRFTWDVQGTTTVATGNSISVTAATTGGPVSLGNATLTAATTGARWRVSVTTTGFGPATPATVTVKSTLGQTVTAPVKYQ</sequence>
<dbReference type="InterPro" id="IPR045087">
    <property type="entry name" value="Cu-oxidase_fam"/>
</dbReference>
<feature type="region of interest" description="Disordered" evidence="1">
    <location>
        <begin position="37"/>
        <end position="58"/>
    </location>
</feature>
<feature type="transmembrane region" description="Helical" evidence="2">
    <location>
        <begin position="12"/>
        <end position="33"/>
    </location>
</feature>
<dbReference type="CDD" id="cd13889">
    <property type="entry name" value="CuRO_3_BOD"/>
    <property type="match status" value="1"/>
</dbReference>
<keyword evidence="2" id="KW-1133">Transmembrane helix</keyword>